<comment type="caution">
    <text evidence="1">The sequence shown here is derived from an EMBL/GenBank/DDBJ whole genome shotgun (WGS) entry which is preliminary data.</text>
</comment>
<proteinExistence type="predicted"/>
<name>A0A853DQ15_9MICO</name>
<dbReference type="EMBL" id="JACCHJ010000001">
    <property type="protein sequence ID" value="NYK11156.1"/>
    <property type="molecule type" value="Genomic_DNA"/>
</dbReference>
<gene>
    <name evidence="1" type="ORF">HNR14_003037</name>
</gene>
<sequence length="286" mass="30583">MSWKDFDLELNVVGGPRRYEWRSAEPVLAAPVLRDGHLMGYLVTALDPAQDVLALTLSYEHEDYVNGGSRYWTGLINSGAEKGVPAADLFRTLLGAKGPDGAGSISPTTEQFESTDAVFARLNPDVARRRAQESSRSARAERRVAIPAPTRDEIDAVLRGQARPTPEIQARIAALDEATHVRTAPEDVLVALAYDPATLPAGAVVGTVVHEPTFLTSTFLTGQTRIDAPTTLILRVTKGTPALYTPPGPGESGAGVLLLGRGIDWQITSLAPSEIQGTVLRAEPRS</sequence>
<protein>
    <submittedName>
        <fullName evidence="1">Uncharacterized protein</fullName>
    </submittedName>
</protein>
<dbReference type="Proteomes" id="UP000521075">
    <property type="component" value="Unassembled WGS sequence"/>
</dbReference>
<accession>A0A853DQ15</accession>
<evidence type="ECO:0000313" key="1">
    <source>
        <dbReference type="EMBL" id="NYK11156.1"/>
    </source>
</evidence>
<evidence type="ECO:0000313" key="2">
    <source>
        <dbReference type="Proteomes" id="UP000521075"/>
    </source>
</evidence>
<dbReference type="RefSeq" id="WP_179701705.1">
    <property type="nucleotide sequence ID" value="NZ_BAAAHA010000001.1"/>
</dbReference>
<dbReference type="Gene3D" id="3.90.176.10">
    <property type="entry name" value="Toxin ADP-ribosyltransferase, Chain A, domain 1"/>
    <property type="match status" value="1"/>
</dbReference>
<keyword evidence="2" id="KW-1185">Reference proteome</keyword>
<dbReference type="AlphaFoldDB" id="A0A853DQ15"/>
<organism evidence="1 2">
    <name type="scientific">Leifsonia naganoensis</name>
    <dbReference type="NCBI Taxonomy" id="150025"/>
    <lineage>
        <taxon>Bacteria</taxon>
        <taxon>Bacillati</taxon>
        <taxon>Actinomycetota</taxon>
        <taxon>Actinomycetes</taxon>
        <taxon>Micrococcales</taxon>
        <taxon>Microbacteriaceae</taxon>
        <taxon>Leifsonia</taxon>
    </lineage>
</organism>
<reference evidence="1 2" key="1">
    <citation type="submission" date="2020-07" db="EMBL/GenBank/DDBJ databases">
        <title>Sequencing the genomes of 1000 actinobacteria strains.</title>
        <authorList>
            <person name="Klenk H.-P."/>
        </authorList>
    </citation>
    <scope>NUCLEOTIDE SEQUENCE [LARGE SCALE GENOMIC DNA]</scope>
    <source>
        <strain evidence="1 2">DSM 15166</strain>
    </source>
</reference>
<dbReference type="SUPFAM" id="SSF56399">
    <property type="entry name" value="ADP-ribosylation"/>
    <property type="match status" value="1"/>
</dbReference>